<keyword evidence="5" id="KW-0574">Periplasm</keyword>
<dbReference type="RefSeq" id="WP_106608691.1">
    <property type="nucleotide sequence ID" value="NZ_PYGJ01000007.1"/>
</dbReference>
<dbReference type="Proteomes" id="UP000240418">
    <property type="component" value="Unassembled WGS sequence"/>
</dbReference>
<dbReference type="Gene3D" id="2.60.40.10">
    <property type="entry name" value="Immunoglobulins"/>
    <property type="match status" value="1"/>
</dbReference>
<dbReference type="InterPro" id="IPR011013">
    <property type="entry name" value="Gal_mutarotase_sf_dom"/>
</dbReference>
<dbReference type="PANTHER" id="PTHR30504:SF2">
    <property type="entry name" value="GLUCANS BIOSYNTHESIS PROTEIN G"/>
    <property type="match status" value="1"/>
</dbReference>
<dbReference type="InterPro" id="IPR014756">
    <property type="entry name" value="Ig_E-set"/>
</dbReference>
<dbReference type="SUPFAM" id="SSF74650">
    <property type="entry name" value="Galactose mutarotase-like"/>
    <property type="match status" value="1"/>
</dbReference>
<dbReference type="GO" id="GO:0030288">
    <property type="term" value="C:outer membrane-bounded periplasmic space"/>
    <property type="evidence" value="ECO:0007669"/>
    <property type="project" value="TreeGrafter"/>
</dbReference>
<evidence type="ECO:0000256" key="1">
    <source>
        <dbReference type="ARBA" id="ARBA00004418"/>
    </source>
</evidence>
<protein>
    <submittedName>
        <fullName evidence="7">Glucans biosynthesis protein</fullName>
    </submittedName>
</protein>
<dbReference type="AlphaFoldDB" id="A0A2P8FBG2"/>
<dbReference type="FunFam" id="2.70.98.10:FF:000001">
    <property type="entry name" value="Glucans biosynthesis protein G"/>
    <property type="match status" value="1"/>
</dbReference>
<accession>A0A2P8FBG2</accession>
<dbReference type="Gene3D" id="2.70.98.10">
    <property type="match status" value="1"/>
</dbReference>
<dbReference type="Pfam" id="PF04349">
    <property type="entry name" value="MdoG"/>
    <property type="match status" value="1"/>
</dbReference>
<dbReference type="GO" id="GO:0003824">
    <property type="term" value="F:catalytic activity"/>
    <property type="evidence" value="ECO:0007669"/>
    <property type="project" value="InterPro"/>
</dbReference>
<dbReference type="UniPathway" id="UPA00637"/>
<organism evidence="7 8">
    <name type="scientific">Shimia abyssi</name>
    <dbReference type="NCBI Taxonomy" id="1662395"/>
    <lineage>
        <taxon>Bacteria</taxon>
        <taxon>Pseudomonadati</taxon>
        <taxon>Pseudomonadota</taxon>
        <taxon>Alphaproteobacteria</taxon>
        <taxon>Rhodobacterales</taxon>
        <taxon>Roseobacteraceae</taxon>
    </lineage>
</organism>
<dbReference type="PANTHER" id="PTHR30504">
    <property type="entry name" value="GLUCANS BIOSYNTHESIS PROTEIN"/>
    <property type="match status" value="1"/>
</dbReference>
<evidence type="ECO:0000259" key="6">
    <source>
        <dbReference type="Pfam" id="PF04349"/>
    </source>
</evidence>
<dbReference type="SUPFAM" id="SSF81296">
    <property type="entry name" value="E set domains"/>
    <property type="match status" value="1"/>
</dbReference>
<evidence type="ECO:0000256" key="4">
    <source>
        <dbReference type="ARBA" id="ARBA00022729"/>
    </source>
</evidence>
<dbReference type="GO" id="GO:0030246">
    <property type="term" value="F:carbohydrate binding"/>
    <property type="evidence" value="ECO:0007669"/>
    <property type="project" value="InterPro"/>
</dbReference>
<dbReference type="OrthoDB" id="9777817at2"/>
<comment type="similarity">
    <text evidence="3">Belongs to the OpgD/OpgG family.</text>
</comment>
<evidence type="ECO:0000256" key="3">
    <source>
        <dbReference type="ARBA" id="ARBA00009284"/>
    </source>
</evidence>
<proteinExistence type="inferred from homology"/>
<keyword evidence="8" id="KW-1185">Reference proteome</keyword>
<reference evidence="7 8" key="1">
    <citation type="submission" date="2018-03" db="EMBL/GenBank/DDBJ databases">
        <title>Genomic Encyclopedia of Archaeal and Bacterial Type Strains, Phase II (KMG-II): from individual species to whole genera.</title>
        <authorList>
            <person name="Goeker M."/>
        </authorList>
    </citation>
    <scope>NUCLEOTIDE SEQUENCE [LARGE SCALE GENOMIC DNA]</scope>
    <source>
        <strain evidence="7 8">DSM 100673</strain>
    </source>
</reference>
<comment type="caution">
    <text evidence="7">The sequence shown here is derived from an EMBL/GenBank/DDBJ whole genome shotgun (WGS) entry which is preliminary data.</text>
</comment>
<comment type="subcellular location">
    <subcellularLocation>
        <location evidence="1">Periplasm</location>
    </subcellularLocation>
</comment>
<sequence>MLRREFLTGLIALAGGNTAMASTPHDKKDEVFGPPLGEGTPFSRQNVVDLARKLAGKSYALPPSVPQQWLDISYDDYVSIWFNGKHAVWNSEENTPLRLDMFAPGLYFKYPIQIAVVEDGQAREVMFDLGVFDKTDKFPDLPIDDTLGYSGLRLRAELEKEGIYQEFAVFQGASYFRAIGTGQIYGLSARGLAIDTAEPTGEEFPDFRAFWVEKPVQGSETYRVHALLDSPSCTGAYQFDITHGDPLVMEIKATVFARSDCQHVGLAPLTSMFFFDETNRDRFSDFRPAVHDSDGLLITNGAGETLWRPLANPRNLQVSAFQDTNPKGFGLMQRARQFGDFADLQAHYHRRPGVWIEPHEDWGEGAVTLVEIPTELEIYDNIVCYWRPAGGLPEGSETEFSYRLTWAEESDYGQGLTVLNTRIGDAFRGKGIIVAVDFAPGADVPEDLDDIEKVIWASNVDVSEGVLQRNPETGGPRLAFKFHPGEAQVIELRAELRVDGQPLSETWLYRWTA</sequence>
<comment type="pathway">
    <text evidence="2">Glycan metabolism; osmoregulated periplasmic glucan (OPG) biosynthesis.</text>
</comment>
<evidence type="ECO:0000313" key="8">
    <source>
        <dbReference type="Proteomes" id="UP000240418"/>
    </source>
</evidence>
<dbReference type="InterPro" id="IPR013783">
    <property type="entry name" value="Ig-like_fold"/>
</dbReference>
<dbReference type="PIRSF" id="PIRSF006281">
    <property type="entry name" value="MdoG"/>
    <property type="match status" value="1"/>
</dbReference>
<dbReference type="InterPro" id="IPR007444">
    <property type="entry name" value="Glucan_biosyn_MdoG_C"/>
</dbReference>
<evidence type="ECO:0000256" key="2">
    <source>
        <dbReference type="ARBA" id="ARBA00005001"/>
    </source>
</evidence>
<dbReference type="EMBL" id="PYGJ01000007">
    <property type="protein sequence ID" value="PSL19066.1"/>
    <property type="molecule type" value="Genomic_DNA"/>
</dbReference>
<evidence type="ECO:0000256" key="5">
    <source>
        <dbReference type="ARBA" id="ARBA00022764"/>
    </source>
</evidence>
<evidence type="ECO:0000313" key="7">
    <source>
        <dbReference type="EMBL" id="PSL19066.1"/>
    </source>
</evidence>
<gene>
    <name evidence="7" type="ORF">CLV88_1079</name>
</gene>
<feature type="domain" description="Glucan biosynthesis periplasmic MdoG C-terminal" evidence="6">
    <location>
        <begin position="42"/>
        <end position="511"/>
    </location>
</feature>
<dbReference type="GO" id="GO:0051274">
    <property type="term" value="P:beta-glucan biosynthetic process"/>
    <property type="evidence" value="ECO:0007669"/>
    <property type="project" value="TreeGrafter"/>
</dbReference>
<name>A0A2P8FBG2_9RHOB</name>
<dbReference type="InterPro" id="IPR014718">
    <property type="entry name" value="GH-type_carb-bd"/>
</dbReference>
<keyword evidence="4" id="KW-0732">Signal</keyword>
<dbReference type="InterPro" id="IPR014438">
    <property type="entry name" value="Glucan_biosyn_MdoG/MdoD"/>
</dbReference>